<dbReference type="AlphaFoldDB" id="A0A7W5F854"/>
<proteinExistence type="predicted"/>
<organism evidence="1 2">
    <name type="scientific">Nocardioides albus</name>
    <dbReference type="NCBI Taxonomy" id="1841"/>
    <lineage>
        <taxon>Bacteria</taxon>
        <taxon>Bacillati</taxon>
        <taxon>Actinomycetota</taxon>
        <taxon>Actinomycetes</taxon>
        <taxon>Propionibacteriales</taxon>
        <taxon>Nocardioidaceae</taxon>
        <taxon>Nocardioides</taxon>
    </lineage>
</organism>
<name>A0A7W5F854_9ACTN</name>
<protein>
    <submittedName>
        <fullName evidence="1">Uncharacterized protein</fullName>
    </submittedName>
</protein>
<gene>
    <name evidence="1" type="ORF">FHS12_001749</name>
</gene>
<evidence type="ECO:0000313" key="2">
    <source>
        <dbReference type="Proteomes" id="UP000577707"/>
    </source>
</evidence>
<dbReference type="Proteomes" id="UP000577707">
    <property type="component" value="Unassembled WGS sequence"/>
</dbReference>
<accession>A0A7W5F854</accession>
<keyword evidence="2" id="KW-1185">Reference proteome</keyword>
<comment type="caution">
    <text evidence="1">The sequence shown here is derived from an EMBL/GenBank/DDBJ whole genome shotgun (WGS) entry which is preliminary data.</text>
</comment>
<reference evidence="1 2" key="1">
    <citation type="submission" date="2020-08" db="EMBL/GenBank/DDBJ databases">
        <title>Genomic Encyclopedia of Type Strains, Phase III (KMG-III): the genomes of soil and plant-associated and newly described type strains.</title>
        <authorList>
            <person name="Whitman W."/>
        </authorList>
    </citation>
    <scope>NUCLEOTIDE SEQUENCE [LARGE SCALE GENOMIC DNA]</scope>
    <source>
        <strain evidence="1 2">CECT 3302</strain>
    </source>
</reference>
<sequence length="123" mass="13543">MSRLDELIARGFWGPRQESPDQIADKLVAFLAALDVVAGETLRWSSSRLPGKVIAEPAIALKVRSDAFQRNTDAPHLGVTQAYDARGTRLEDVSITMTVGGYSACALWPRCNRRESQVQRSVT</sequence>
<dbReference type="RefSeq" id="WP_183544246.1">
    <property type="nucleotide sequence ID" value="NZ_BMQT01000003.1"/>
</dbReference>
<dbReference type="EMBL" id="JACHXG010000003">
    <property type="protein sequence ID" value="MBB3088808.1"/>
    <property type="molecule type" value="Genomic_DNA"/>
</dbReference>
<evidence type="ECO:0000313" key="1">
    <source>
        <dbReference type="EMBL" id="MBB3088808.1"/>
    </source>
</evidence>